<keyword evidence="2" id="KW-1185">Reference proteome</keyword>
<evidence type="ECO:0000313" key="1">
    <source>
        <dbReference type="EMBL" id="OZG54136.1"/>
    </source>
</evidence>
<protein>
    <submittedName>
        <fullName evidence="1">Uncharacterized protein</fullName>
    </submittedName>
</protein>
<accession>A0A261F5G1</accession>
<dbReference type="EMBL" id="MWWT01000005">
    <property type="protein sequence ID" value="OZG54136.1"/>
    <property type="molecule type" value="Genomic_DNA"/>
</dbReference>
<sequence length="64" mass="7197">MINYLSLSDIAERIGVKSTSMSLYKLPEPDARIGRTRGWLPETIDAWQATRPGHGGRPRKSDDK</sequence>
<evidence type="ECO:0000313" key="2">
    <source>
        <dbReference type="Proteomes" id="UP000243657"/>
    </source>
</evidence>
<proteinExistence type="predicted"/>
<gene>
    <name evidence="1" type="ORF">ALMA_0597</name>
</gene>
<dbReference type="AlphaFoldDB" id="A0A261F5G1"/>
<organism evidence="1 2">
    <name type="scientific">Alloscardovia macacae</name>
    <dbReference type="NCBI Taxonomy" id="1160091"/>
    <lineage>
        <taxon>Bacteria</taxon>
        <taxon>Bacillati</taxon>
        <taxon>Actinomycetota</taxon>
        <taxon>Actinomycetes</taxon>
        <taxon>Bifidobacteriales</taxon>
        <taxon>Bifidobacteriaceae</taxon>
        <taxon>Alloscardovia</taxon>
    </lineage>
</organism>
<dbReference type="Proteomes" id="UP000243657">
    <property type="component" value="Unassembled WGS sequence"/>
</dbReference>
<name>A0A261F5G1_9BIFI</name>
<comment type="caution">
    <text evidence="1">The sequence shown here is derived from an EMBL/GenBank/DDBJ whole genome shotgun (WGS) entry which is preliminary data.</text>
</comment>
<dbReference type="RefSeq" id="WP_094726335.1">
    <property type="nucleotide sequence ID" value="NZ_JBHLWS010000013.1"/>
</dbReference>
<reference evidence="1 2" key="1">
    <citation type="journal article" date="2017" name="BMC Genomics">
        <title>Comparative genomic and phylogenomic analyses of the Bifidobacteriaceae family.</title>
        <authorList>
            <person name="Lugli G.A."/>
            <person name="Milani C."/>
            <person name="Turroni F."/>
            <person name="Duranti S."/>
            <person name="Mancabelli L."/>
            <person name="Mangifesta M."/>
            <person name="Ferrario C."/>
            <person name="Modesto M."/>
            <person name="Mattarelli P."/>
            <person name="Jiri K."/>
            <person name="van Sinderen D."/>
            <person name="Ventura M."/>
        </authorList>
    </citation>
    <scope>NUCLEOTIDE SEQUENCE [LARGE SCALE GENOMIC DNA]</scope>
    <source>
        <strain evidence="1 2">DSM 24762</strain>
    </source>
</reference>